<dbReference type="Proteomes" id="UP001139344">
    <property type="component" value="Unassembled WGS sequence"/>
</dbReference>
<dbReference type="EMBL" id="JAJSON010000014">
    <property type="protein sequence ID" value="MCG9971011.1"/>
    <property type="molecule type" value="Genomic_DNA"/>
</dbReference>
<accession>A0A9X2A6H7</accession>
<name>A0A9X2A6H7_9FLAO</name>
<dbReference type="AlphaFoldDB" id="A0A9X2A6H7"/>
<organism evidence="1 2">
    <name type="scientific">Christiangramia crocea</name>
    <dbReference type="NCBI Taxonomy" id="2904124"/>
    <lineage>
        <taxon>Bacteria</taxon>
        <taxon>Pseudomonadati</taxon>
        <taxon>Bacteroidota</taxon>
        <taxon>Flavobacteriia</taxon>
        <taxon>Flavobacteriales</taxon>
        <taxon>Flavobacteriaceae</taxon>
        <taxon>Christiangramia</taxon>
    </lineage>
</organism>
<gene>
    <name evidence="1" type="ORF">LU635_05120</name>
</gene>
<keyword evidence="2" id="KW-1185">Reference proteome</keyword>
<proteinExistence type="predicted"/>
<reference evidence="1" key="1">
    <citation type="submission" date="2021-12" db="EMBL/GenBank/DDBJ databases">
        <title>Description of Gramella crocea sp. nov., a new bacterium isolated from activated sludge.</title>
        <authorList>
            <person name="Zhang X."/>
        </authorList>
    </citation>
    <scope>NUCLEOTIDE SEQUENCE</scope>
    <source>
        <strain evidence="1">YB25</strain>
    </source>
</reference>
<protein>
    <submittedName>
        <fullName evidence="1">Uncharacterized protein</fullName>
    </submittedName>
</protein>
<evidence type="ECO:0000313" key="1">
    <source>
        <dbReference type="EMBL" id="MCG9971011.1"/>
    </source>
</evidence>
<sequence>MKREIISFEEAKKAKEQGYNKPTVFYYGKDGKLHKSRQLLTQKSLRGSEESCLAPTESEYKEFTRNY</sequence>
<evidence type="ECO:0000313" key="2">
    <source>
        <dbReference type="Proteomes" id="UP001139344"/>
    </source>
</evidence>
<comment type="caution">
    <text evidence="1">The sequence shown here is derived from an EMBL/GenBank/DDBJ whole genome shotgun (WGS) entry which is preliminary data.</text>
</comment>
<dbReference type="RefSeq" id="WP_240096887.1">
    <property type="nucleotide sequence ID" value="NZ_JAJSON010000014.1"/>
</dbReference>